<evidence type="ECO:0000313" key="7">
    <source>
        <dbReference type="EMBL" id="PIU46928.1"/>
    </source>
</evidence>
<dbReference type="InterPro" id="IPR011114">
    <property type="entry name" value="RuvA_C"/>
</dbReference>
<comment type="caution">
    <text evidence="7">The sequence shown here is derived from an EMBL/GenBank/DDBJ whole genome shotgun (WGS) entry which is preliminary data.</text>
</comment>
<evidence type="ECO:0000256" key="3">
    <source>
        <dbReference type="ARBA" id="ARBA00023125"/>
    </source>
</evidence>
<gene>
    <name evidence="7" type="primary">ruvA</name>
    <name evidence="7" type="ORF">COS93_01300</name>
</gene>
<dbReference type="CDD" id="cd14332">
    <property type="entry name" value="UBA_RuvA_C"/>
    <property type="match status" value="1"/>
</dbReference>
<evidence type="ECO:0000256" key="5">
    <source>
        <dbReference type="ARBA" id="ARBA00023204"/>
    </source>
</evidence>
<evidence type="ECO:0000313" key="8">
    <source>
        <dbReference type="Proteomes" id="UP000228777"/>
    </source>
</evidence>
<sequence length="192" mass="22008">SYLEGKIIFKKEKFSIVNVNGIGYEIFLSKNNFLKLPDIGENIKLFCYLDIGERSLRLFGFFSFEELEFFKFIRDIPGVGPKSALEISGLGPIEEIKKEIEKGNEKILDKIPGIGKKKAQKVILELSGKIKNLETFKKDKNDLKEEETFLALINLGFSKEKIKKVLSQLPKEIKTPQEKIKKALEIFNEGNY</sequence>
<organism evidence="7 8">
    <name type="scientific">bacterium (Candidatus Gribaldobacteria) CG07_land_8_20_14_0_80_33_18</name>
    <dbReference type="NCBI Taxonomy" id="2014272"/>
    <lineage>
        <taxon>Bacteria</taxon>
        <taxon>Candidatus Gribaldobacteria</taxon>
    </lineage>
</organism>
<accession>A0A2M6Z3E2</accession>
<feature type="domain" description="Helix-hairpin-helix DNA-binding motif class 1" evidence="6">
    <location>
        <begin position="71"/>
        <end position="90"/>
    </location>
</feature>
<dbReference type="InterPro" id="IPR036267">
    <property type="entry name" value="RuvA_C_sf"/>
</dbReference>
<dbReference type="SUPFAM" id="SSF46929">
    <property type="entry name" value="DNA helicase RuvA subunit, C-terminal domain"/>
    <property type="match status" value="1"/>
</dbReference>
<keyword evidence="5" id="KW-0234">DNA repair</keyword>
<dbReference type="GO" id="GO:0006310">
    <property type="term" value="P:DNA recombination"/>
    <property type="evidence" value="ECO:0007669"/>
    <property type="project" value="UniProtKB-KW"/>
</dbReference>
<feature type="non-terminal residue" evidence="7">
    <location>
        <position position="1"/>
    </location>
</feature>
<dbReference type="Pfam" id="PF14520">
    <property type="entry name" value="HHH_5"/>
    <property type="match status" value="1"/>
</dbReference>
<evidence type="ECO:0000259" key="6">
    <source>
        <dbReference type="SMART" id="SM00278"/>
    </source>
</evidence>
<dbReference type="InterPro" id="IPR013849">
    <property type="entry name" value="DNA_helicase_Holl-junc_RuvA_I"/>
</dbReference>
<dbReference type="NCBIfam" id="TIGR00084">
    <property type="entry name" value="ruvA"/>
    <property type="match status" value="1"/>
</dbReference>
<dbReference type="SMART" id="SM00278">
    <property type="entry name" value="HhH1"/>
    <property type="match status" value="2"/>
</dbReference>
<dbReference type="GO" id="GO:0003677">
    <property type="term" value="F:DNA binding"/>
    <property type="evidence" value="ECO:0007669"/>
    <property type="project" value="UniProtKB-KW"/>
</dbReference>
<protein>
    <submittedName>
        <fullName evidence="7">Holliday junction branch migration protein RuvA</fullName>
    </submittedName>
</protein>
<proteinExistence type="inferred from homology"/>
<dbReference type="Proteomes" id="UP000228777">
    <property type="component" value="Unassembled WGS sequence"/>
</dbReference>
<dbReference type="EMBL" id="PEWP01000023">
    <property type="protein sequence ID" value="PIU46928.1"/>
    <property type="molecule type" value="Genomic_DNA"/>
</dbReference>
<evidence type="ECO:0000256" key="4">
    <source>
        <dbReference type="ARBA" id="ARBA00023172"/>
    </source>
</evidence>
<dbReference type="Pfam" id="PF07499">
    <property type="entry name" value="RuvA_C"/>
    <property type="match status" value="1"/>
</dbReference>
<dbReference type="GO" id="GO:0009378">
    <property type="term" value="F:four-way junction helicase activity"/>
    <property type="evidence" value="ECO:0007669"/>
    <property type="project" value="InterPro"/>
</dbReference>
<evidence type="ECO:0000256" key="1">
    <source>
        <dbReference type="ARBA" id="ARBA00022490"/>
    </source>
</evidence>
<feature type="domain" description="Helix-hairpin-helix DNA-binding motif class 1" evidence="6">
    <location>
        <begin position="106"/>
        <end position="125"/>
    </location>
</feature>
<dbReference type="GO" id="GO:0009379">
    <property type="term" value="C:Holliday junction helicase complex"/>
    <property type="evidence" value="ECO:0007669"/>
    <property type="project" value="InterPro"/>
</dbReference>
<dbReference type="SUPFAM" id="SSF50249">
    <property type="entry name" value="Nucleic acid-binding proteins"/>
    <property type="match status" value="1"/>
</dbReference>
<dbReference type="SUPFAM" id="SSF47781">
    <property type="entry name" value="RuvA domain 2-like"/>
    <property type="match status" value="1"/>
</dbReference>
<dbReference type="Gene3D" id="1.10.150.20">
    <property type="entry name" value="5' to 3' exonuclease, C-terminal subdomain"/>
    <property type="match status" value="1"/>
</dbReference>
<keyword evidence="1" id="KW-0963">Cytoplasm</keyword>
<evidence type="ECO:0000256" key="2">
    <source>
        <dbReference type="ARBA" id="ARBA00022763"/>
    </source>
</evidence>
<dbReference type="GO" id="GO:0005524">
    <property type="term" value="F:ATP binding"/>
    <property type="evidence" value="ECO:0007669"/>
    <property type="project" value="InterPro"/>
</dbReference>
<dbReference type="Pfam" id="PF01330">
    <property type="entry name" value="RuvA_N"/>
    <property type="match status" value="1"/>
</dbReference>
<dbReference type="InterPro" id="IPR012340">
    <property type="entry name" value="NA-bd_OB-fold"/>
</dbReference>
<dbReference type="InterPro" id="IPR010994">
    <property type="entry name" value="RuvA_2-like"/>
</dbReference>
<dbReference type="HAMAP" id="MF_00031">
    <property type="entry name" value="DNA_HJ_migration_RuvA"/>
    <property type="match status" value="1"/>
</dbReference>
<keyword evidence="2" id="KW-0227">DNA damage</keyword>
<dbReference type="InterPro" id="IPR000085">
    <property type="entry name" value="RuvA"/>
</dbReference>
<dbReference type="AlphaFoldDB" id="A0A2M6Z3E2"/>
<reference evidence="8" key="1">
    <citation type="submission" date="2017-09" db="EMBL/GenBank/DDBJ databases">
        <title>Depth-based differentiation of microbial function through sediment-hosted aquifers and enrichment of novel symbionts in the deep terrestrial subsurface.</title>
        <authorList>
            <person name="Probst A.J."/>
            <person name="Ladd B."/>
            <person name="Jarett J.K."/>
            <person name="Geller-Mcgrath D.E."/>
            <person name="Sieber C.M.K."/>
            <person name="Emerson J.B."/>
            <person name="Anantharaman K."/>
            <person name="Thomas B.C."/>
            <person name="Malmstrom R."/>
            <person name="Stieglmeier M."/>
            <person name="Klingl A."/>
            <person name="Woyke T."/>
            <person name="Ryan C.M."/>
            <person name="Banfield J.F."/>
        </authorList>
    </citation>
    <scope>NUCLEOTIDE SEQUENCE [LARGE SCALE GENOMIC DNA]</scope>
</reference>
<keyword evidence="3" id="KW-0238">DNA-binding</keyword>
<dbReference type="InterPro" id="IPR003583">
    <property type="entry name" value="Hlx-hairpin-Hlx_DNA-bd_motif"/>
</dbReference>
<dbReference type="GO" id="GO:0006281">
    <property type="term" value="P:DNA repair"/>
    <property type="evidence" value="ECO:0007669"/>
    <property type="project" value="UniProtKB-KW"/>
</dbReference>
<keyword evidence="4" id="KW-0233">DNA recombination</keyword>
<name>A0A2M6Z3E2_9BACT</name>
<dbReference type="Gene3D" id="2.40.50.140">
    <property type="entry name" value="Nucleic acid-binding proteins"/>
    <property type="match status" value="1"/>
</dbReference>